<keyword evidence="3" id="KW-1185">Reference proteome</keyword>
<dbReference type="Proteomes" id="UP000596660">
    <property type="component" value="Unplaced"/>
</dbReference>
<organism evidence="2 3">
    <name type="scientific">Chenopodium quinoa</name>
    <name type="common">Quinoa</name>
    <dbReference type="NCBI Taxonomy" id="63459"/>
    <lineage>
        <taxon>Eukaryota</taxon>
        <taxon>Viridiplantae</taxon>
        <taxon>Streptophyta</taxon>
        <taxon>Embryophyta</taxon>
        <taxon>Tracheophyta</taxon>
        <taxon>Spermatophyta</taxon>
        <taxon>Magnoliopsida</taxon>
        <taxon>eudicotyledons</taxon>
        <taxon>Gunneridae</taxon>
        <taxon>Pentapetalae</taxon>
        <taxon>Caryophyllales</taxon>
        <taxon>Chenopodiaceae</taxon>
        <taxon>Chenopodioideae</taxon>
        <taxon>Atripliceae</taxon>
        <taxon>Chenopodium</taxon>
    </lineage>
</organism>
<dbReference type="Gramene" id="AUR62042347-RA">
    <property type="protein sequence ID" value="AUR62042347-RA:cds"/>
    <property type="gene ID" value="AUR62042347"/>
</dbReference>
<name>A0A803N8Z6_CHEQI</name>
<evidence type="ECO:0000256" key="1">
    <source>
        <dbReference type="SAM" id="MobiDB-lite"/>
    </source>
</evidence>
<reference evidence="2" key="1">
    <citation type="journal article" date="2017" name="Nature">
        <title>The genome of Chenopodium quinoa.</title>
        <authorList>
            <person name="Jarvis D.E."/>
            <person name="Ho Y.S."/>
            <person name="Lightfoot D.J."/>
            <person name="Schmoeckel S.M."/>
            <person name="Li B."/>
            <person name="Borm T.J.A."/>
            <person name="Ohyanagi H."/>
            <person name="Mineta K."/>
            <person name="Michell C.T."/>
            <person name="Saber N."/>
            <person name="Kharbatia N.M."/>
            <person name="Rupper R.R."/>
            <person name="Sharp A.R."/>
            <person name="Dally N."/>
            <person name="Boughton B.A."/>
            <person name="Woo Y.H."/>
            <person name="Gao G."/>
            <person name="Schijlen E.G.W.M."/>
            <person name="Guo X."/>
            <person name="Momin A.A."/>
            <person name="Negrao S."/>
            <person name="Al-Babili S."/>
            <person name="Gehring C."/>
            <person name="Roessner U."/>
            <person name="Jung C."/>
            <person name="Murphy K."/>
            <person name="Arold S.T."/>
            <person name="Gojobori T."/>
            <person name="van der Linden C.G."/>
            <person name="van Loo E.N."/>
            <person name="Jellen E.N."/>
            <person name="Maughan P.J."/>
            <person name="Tester M."/>
        </authorList>
    </citation>
    <scope>NUCLEOTIDE SEQUENCE [LARGE SCALE GENOMIC DNA]</scope>
    <source>
        <strain evidence="2">cv. PI 614886</strain>
    </source>
</reference>
<protein>
    <submittedName>
        <fullName evidence="2">Uncharacterized protein</fullName>
    </submittedName>
</protein>
<reference evidence="2" key="2">
    <citation type="submission" date="2021-03" db="UniProtKB">
        <authorList>
            <consortium name="EnsemblPlants"/>
        </authorList>
    </citation>
    <scope>IDENTIFICATION</scope>
</reference>
<evidence type="ECO:0000313" key="2">
    <source>
        <dbReference type="EnsemblPlants" id="AUR62042347-RA:cds"/>
    </source>
</evidence>
<proteinExistence type="predicted"/>
<sequence>MEDASSTSLPKMLAIVHHLAGMAKRGRPKKNPAPQSNQKTAQQSAQSSRGEMESFRTPPVVTQQPIGDVRTNETENRNLGSEPQARGSTAIPRRLKMIPSPSPEIPLPEAPIPEIPVVEHNKAVAKGMKLSFIAPM</sequence>
<evidence type="ECO:0000313" key="3">
    <source>
        <dbReference type="Proteomes" id="UP000596660"/>
    </source>
</evidence>
<dbReference type="EnsemblPlants" id="AUR62042347-RA">
    <property type="protein sequence ID" value="AUR62042347-RA:cds"/>
    <property type="gene ID" value="AUR62042347"/>
</dbReference>
<feature type="compositionally biased region" description="Polar residues" evidence="1">
    <location>
        <begin position="33"/>
        <end position="49"/>
    </location>
</feature>
<dbReference type="AlphaFoldDB" id="A0A803N8Z6"/>
<accession>A0A803N8Z6</accession>
<feature type="region of interest" description="Disordered" evidence="1">
    <location>
        <begin position="1"/>
        <end position="107"/>
    </location>
</feature>